<evidence type="ECO:0000256" key="2">
    <source>
        <dbReference type="ARBA" id="ARBA00023015"/>
    </source>
</evidence>
<keyword evidence="7" id="KW-1185">Reference proteome</keyword>
<comment type="similarity">
    <text evidence="1">Belongs to the LysR transcriptional regulatory family.</text>
</comment>
<dbReference type="RefSeq" id="WP_153232828.1">
    <property type="nucleotide sequence ID" value="NZ_WINI01000001.1"/>
</dbReference>
<dbReference type="GO" id="GO:0043565">
    <property type="term" value="F:sequence-specific DNA binding"/>
    <property type="evidence" value="ECO:0007669"/>
    <property type="project" value="TreeGrafter"/>
</dbReference>
<dbReference type="PROSITE" id="PS50931">
    <property type="entry name" value="HTH_LYSR"/>
    <property type="match status" value="1"/>
</dbReference>
<evidence type="ECO:0000256" key="4">
    <source>
        <dbReference type="ARBA" id="ARBA00023163"/>
    </source>
</evidence>
<sequence length="313" mass="34169">MAPINDLNNLVFFVKVVDAGSYSAAAEALDMQTSKLSRRVSALETELGVRLLNRTTRRLSLTEIGKTFYGHCVALIAEAQSAKDAVHQTLSSPQGLVRLSCPVGLLQGGVADILAKFLVAEPQVRVALDATNRRVDVVDEGIDIAIRVRVPPFEDSDLAMRTFGPSKMILVASTRLVQELGMPVHLADVARMPIVAMGYAGDKVTWRFQDKDNKTQELVHTPRLHTDDLLTLRSAALRGIGVACVPALAVMTELRAGMLIRLLPHLSTRSGIIHAIFPSRRGMIPAVRSLLDFLAAELAESSWQSLMQEDEDK</sequence>
<keyword evidence="2" id="KW-0805">Transcription regulation</keyword>
<keyword evidence="3" id="KW-0238">DNA-binding</keyword>
<dbReference type="InterPro" id="IPR000847">
    <property type="entry name" value="LysR_HTH_N"/>
</dbReference>
<dbReference type="InterPro" id="IPR058163">
    <property type="entry name" value="LysR-type_TF_proteobact-type"/>
</dbReference>
<feature type="domain" description="HTH lysR-type" evidence="5">
    <location>
        <begin position="5"/>
        <end position="62"/>
    </location>
</feature>
<dbReference type="OrthoDB" id="5671700at2"/>
<dbReference type="CDD" id="cd08473">
    <property type="entry name" value="PBP2_CrgA_like_4"/>
    <property type="match status" value="1"/>
</dbReference>
<dbReference type="FunFam" id="1.10.10.10:FF:000001">
    <property type="entry name" value="LysR family transcriptional regulator"/>
    <property type="match status" value="1"/>
</dbReference>
<dbReference type="SUPFAM" id="SSF46785">
    <property type="entry name" value="Winged helix' DNA-binding domain"/>
    <property type="match status" value="1"/>
</dbReference>
<keyword evidence="4" id="KW-0804">Transcription</keyword>
<dbReference type="InterPro" id="IPR036390">
    <property type="entry name" value="WH_DNA-bd_sf"/>
</dbReference>
<dbReference type="Gene3D" id="3.40.190.290">
    <property type="match status" value="1"/>
</dbReference>
<proteinExistence type="inferred from homology"/>
<dbReference type="PANTHER" id="PTHR30537:SF31">
    <property type="entry name" value="TRANSCRIPTIONAL REGULATOR, LYSR FAMILY"/>
    <property type="match status" value="1"/>
</dbReference>
<dbReference type="SUPFAM" id="SSF53850">
    <property type="entry name" value="Periplasmic binding protein-like II"/>
    <property type="match status" value="1"/>
</dbReference>
<organism evidence="6 7">
    <name type="scientific">Glaciimonas soli</name>
    <dbReference type="NCBI Taxonomy" id="2590999"/>
    <lineage>
        <taxon>Bacteria</taxon>
        <taxon>Pseudomonadati</taxon>
        <taxon>Pseudomonadota</taxon>
        <taxon>Betaproteobacteria</taxon>
        <taxon>Burkholderiales</taxon>
        <taxon>Oxalobacteraceae</taxon>
        <taxon>Glaciimonas</taxon>
    </lineage>
</organism>
<dbReference type="InterPro" id="IPR005119">
    <property type="entry name" value="LysR_subst-bd"/>
</dbReference>
<dbReference type="Proteomes" id="UP000451565">
    <property type="component" value="Unassembled WGS sequence"/>
</dbReference>
<evidence type="ECO:0000259" key="5">
    <source>
        <dbReference type="PROSITE" id="PS50931"/>
    </source>
</evidence>
<name>A0A843YN73_9BURK</name>
<evidence type="ECO:0000313" key="7">
    <source>
        <dbReference type="Proteomes" id="UP000451565"/>
    </source>
</evidence>
<dbReference type="GO" id="GO:0003700">
    <property type="term" value="F:DNA-binding transcription factor activity"/>
    <property type="evidence" value="ECO:0007669"/>
    <property type="project" value="InterPro"/>
</dbReference>
<accession>A0A843YN73</accession>
<evidence type="ECO:0000256" key="1">
    <source>
        <dbReference type="ARBA" id="ARBA00009437"/>
    </source>
</evidence>
<dbReference type="Gene3D" id="1.10.10.10">
    <property type="entry name" value="Winged helix-like DNA-binding domain superfamily/Winged helix DNA-binding domain"/>
    <property type="match status" value="1"/>
</dbReference>
<dbReference type="EMBL" id="WINI01000001">
    <property type="protein sequence ID" value="MQQ99223.1"/>
    <property type="molecule type" value="Genomic_DNA"/>
</dbReference>
<dbReference type="Pfam" id="PF03466">
    <property type="entry name" value="LysR_substrate"/>
    <property type="match status" value="1"/>
</dbReference>
<evidence type="ECO:0000313" key="6">
    <source>
        <dbReference type="EMBL" id="MQQ99223.1"/>
    </source>
</evidence>
<dbReference type="PANTHER" id="PTHR30537">
    <property type="entry name" value="HTH-TYPE TRANSCRIPTIONAL REGULATOR"/>
    <property type="match status" value="1"/>
</dbReference>
<dbReference type="InterPro" id="IPR036388">
    <property type="entry name" value="WH-like_DNA-bd_sf"/>
</dbReference>
<evidence type="ECO:0000256" key="3">
    <source>
        <dbReference type="ARBA" id="ARBA00023125"/>
    </source>
</evidence>
<dbReference type="Pfam" id="PF00126">
    <property type="entry name" value="HTH_1"/>
    <property type="match status" value="1"/>
</dbReference>
<dbReference type="AlphaFoldDB" id="A0A843YN73"/>
<comment type="caution">
    <text evidence="6">The sequence shown here is derived from an EMBL/GenBank/DDBJ whole genome shotgun (WGS) entry which is preliminary data.</text>
</comment>
<gene>
    <name evidence="6" type="ORF">GEV47_00805</name>
</gene>
<dbReference type="GO" id="GO:0006351">
    <property type="term" value="P:DNA-templated transcription"/>
    <property type="evidence" value="ECO:0007669"/>
    <property type="project" value="TreeGrafter"/>
</dbReference>
<protein>
    <submittedName>
        <fullName evidence="6">LysR family transcriptional regulator</fullName>
    </submittedName>
</protein>
<reference evidence="6 7" key="1">
    <citation type="submission" date="2019-10" db="EMBL/GenBank/DDBJ databases">
        <title>Glaciimonas soli sp. nov., a psychrophilic bacterium isolated from the forest soil of a high elevation mountain in Taiwan.</title>
        <authorList>
            <person name="Wang L.-T."/>
            <person name="Shieh W.Y."/>
        </authorList>
    </citation>
    <scope>NUCLEOTIDE SEQUENCE [LARGE SCALE GENOMIC DNA]</scope>
    <source>
        <strain evidence="6 7">GS1</strain>
    </source>
</reference>